<feature type="transmembrane region" description="Helical" evidence="8">
    <location>
        <begin position="151"/>
        <end position="174"/>
    </location>
</feature>
<comment type="function">
    <text evidence="1">NDH-1 shuttles electrons from NADH, via FMN and iron-sulfur (Fe-S) centers, to quinones in the respiratory chain. The immediate electron acceptor for the enzyme in this species is believed to be ubiquinone. Couples the redox reaction to proton translocation (for every two electrons transferred, four hydrogen ions are translocated across the cytoplasmic membrane), and thus conserves the redox energy in a proton gradient.</text>
</comment>
<evidence type="ECO:0000256" key="8">
    <source>
        <dbReference type="HAMAP-Rule" id="MF_00862"/>
    </source>
</evidence>
<dbReference type="eggNOG" id="COG1009">
    <property type="taxonomic scope" value="Bacteria"/>
</dbReference>
<keyword evidence="12" id="KW-1185">Reference proteome</keyword>
<feature type="transmembrane region" description="Helical" evidence="8">
    <location>
        <begin position="258"/>
        <end position="277"/>
    </location>
</feature>
<evidence type="ECO:0000256" key="6">
    <source>
        <dbReference type="ARBA" id="ARBA00022989"/>
    </source>
</evidence>
<feature type="domain" description="NADH:quinone oxidoreductase/Mrp antiporter transmembrane" evidence="10">
    <location>
        <begin position="115"/>
        <end position="332"/>
    </location>
</feature>
<dbReference type="AlphaFoldDB" id="A8LSC4"/>
<dbReference type="GO" id="GO:0008137">
    <property type="term" value="F:NADH dehydrogenase (ubiquinone) activity"/>
    <property type="evidence" value="ECO:0007669"/>
    <property type="project" value="InterPro"/>
</dbReference>
<dbReference type="GO" id="GO:0015990">
    <property type="term" value="P:electron transport coupled proton transport"/>
    <property type="evidence" value="ECO:0007669"/>
    <property type="project" value="TreeGrafter"/>
</dbReference>
<evidence type="ECO:0000256" key="5">
    <source>
        <dbReference type="ARBA" id="ARBA00022692"/>
    </source>
</evidence>
<feature type="transmembrane region" description="Helical" evidence="8">
    <location>
        <begin position="350"/>
        <end position="371"/>
    </location>
</feature>
<dbReference type="GO" id="GO:0042773">
    <property type="term" value="P:ATP synthesis coupled electron transport"/>
    <property type="evidence" value="ECO:0007669"/>
    <property type="project" value="InterPro"/>
</dbReference>
<feature type="transmembrane region" description="Helical" evidence="8">
    <location>
        <begin position="446"/>
        <end position="466"/>
    </location>
</feature>
<dbReference type="KEGG" id="dsh:Dshi_0996"/>
<dbReference type="GO" id="GO:0012505">
    <property type="term" value="C:endomembrane system"/>
    <property type="evidence" value="ECO:0007669"/>
    <property type="project" value="UniProtKB-SubCell"/>
</dbReference>
<accession>A8LSC4</accession>
<evidence type="ECO:0000313" key="11">
    <source>
        <dbReference type="EMBL" id="ABV92738.1"/>
    </source>
</evidence>
<dbReference type="Proteomes" id="UP000006833">
    <property type="component" value="Chromosome"/>
</dbReference>
<keyword evidence="4 8" id="KW-1003">Cell membrane</keyword>
<keyword evidence="5 8" id="KW-0812">Transmembrane</keyword>
<comment type="function">
    <text evidence="8">Part of an energy-coupled inorganic carbon pump.</text>
</comment>
<dbReference type="InterPro" id="IPR001750">
    <property type="entry name" value="ND/Mrp_TM"/>
</dbReference>
<evidence type="ECO:0000256" key="1">
    <source>
        <dbReference type="ARBA" id="ARBA00002378"/>
    </source>
</evidence>
<dbReference type="STRING" id="398580.Dshi_0996"/>
<dbReference type="EMBL" id="CP000830">
    <property type="protein sequence ID" value="ABV92738.1"/>
    <property type="molecule type" value="Genomic_DNA"/>
</dbReference>
<comment type="subcellular location">
    <subcellularLocation>
        <location evidence="8">Cell inner membrane</location>
        <topology evidence="8">Multi-pass membrane protein</topology>
    </subcellularLocation>
    <subcellularLocation>
        <location evidence="2">Endomembrane system</location>
        <topology evidence="2">Multi-pass membrane protein</topology>
    </subcellularLocation>
    <subcellularLocation>
        <location evidence="9">Membrane</location>
        <topology evidence="9">Multi-pass membrane protein</topology>
    </subcellularLocation>
</comment>
<comment type="subunit">
    <text evidence="8">Forms a complex with DabA.</text>
</comment>
<gene>
    <name evidence="8" type="primary">dabB</name>
    <name evidence="11" type="ordered locus">Dshi_0996</name>
</gene>
<dbReference type="InterPro" id="IPR046396">
    <property type="entry name" value="Transporter_DabB"/>
</dbReference>
<keyword evidence="3 8" id="KW-0813">Transport</keyword>
<evidence type="ECO:0000256" key="7">
    <source>
        <dbReference type="ARBA" id="ARBA00023136"/>
    </source>
</evidence>
<feature type="transmembrane region" description="Helical" evidence="8">
    <location>
        <begin position="64"/>
        <end position="85"/>
    </location>
</feature>
<dbReference type="HOGENOM" id="CLU_007100_11_1_5"/>
<dbReference type="GO" id="GO:0005886">
    <property type="term" value="C:plasma membrane"/>
    <property type="evidence" value="ECO:0007669"/>
    <property type="project" value="UniProtKB-SubCell"/>
</dbReference>
<name>A8LSC4_DINSH</name>
<dbReference type="HAMAP" id="MF_00862">
    <property type="entry name" value="DabB"/>
    <property type="match status" value="1"/>
</dbReference>
<sequence length="501" mass="50576">MVLSLIPFLIPILLAAAGAVAFLRPEQALRAAPVAGLAAFALAALAALGFAVAGAPAGGARLDLVSAVMLPLVAGIGWVVLRFSVTALRDEAEGPAFLGWIGLALAAVLTLVLAPTLWMLWGAWVALSLCVYKLFLTYPGRPMARAAARKYLLSAGLVTVLLGLASFGLGTGYGTTSIVAIQAAAETGIAPAGLGWSAVALILAAVVASALFPLSGWLTEAMEAPTPFSALLHAGIVNAGGVLCLIFADVLLLVPGALALLAMIGGASALIGALVMLTQPAIKTGLAWSTVSQMGFLMLQIGLALFPLALLHILAHALYKAHALLSAGTAVDTVTTARSAGPVAVPEVKAVALAFSLALGIYVFGVFALGAADKAPQALALGAMLILGIAYLIAQGLAGAAPWALTGRLAAASALATVAYLAFQAGAETLAVGHLPLPPVPGALDWAVIVLAVTSFSLVAAAQTLLPNWSHHPKARALRVHLNQGLYVNALLDRALAPKPA</sequence>
<evidence type="ECO:0000259" key="10">
    <source>
        <dbReference type="Pfam" id="PF00361"/>
    </source>
</evidence>
<feature type="transmembrane region" description="Helical" evidence="8">
    <location>
        <begin position="194"/>
        <end position="218"/>
    </location>
</feature>
<feature type="transmembrane region" description="Helical" evidence="8">
    <location>
        <begin position="230"/>
        <end position="252"/>
    </location>
</feature>
<keyword evidence="8" id="KW-0997">Cell inner membrane</keyword>
<reference evidence="12" key="1">
    <citation type="journal article" date="2010" name="ISME J.">
        <title>The complete genome sequence of the algal symbiont Dinoroseobacter shibae: a hitchhiker's guide to life in the sea.</title>
        <authorList>
            <person name="Wagner-Dobler I."/>
            <person name="Ballhausen B."/>
            <person name="Berger M."/>
            <person name="Brinkhoff T."/>
            <person name="Buchholz I."/>
            <person name="Bunk B."/>
            <person name="Cypionka H."/>
            <person name="Daniel R."/>
            <person name="Drepper T."/>
            <person name="Gerdts G."/>
            <person name="Hahnke S."/>
            <person name="Han C."/>
            <person name="Jahn D."/>
            <person name="Kalhoefer D."/>
            <person name="Kiss H."/>
            <person name="Klenk H.P."/>
            <person name="Kyrpides N."/>
            <person name="Liebl W."/>
            <person name="Liesegang H."/>
            <person name="Meincke L."/>
            <person name="Pati A."/>
            <person name="Petersen J."/>
            <person name="Piekarski T."/>
            <person name="Pommerenke C."/>
            <person name="Pradella S."/>
            <person name="Pukall R."/>
            <person name="Rabus R."/>
            <person name="Stackebrandt E."/>
            <person name="Thole S."/>
            <person name="Thompson L."/>
            <person name="Tielen P."/>
            <person name="Tomasch J."/>
            <person name="von Jan M."/>
            <person name="Wanphrut N."/>
            <person name="Wichels A."/>
            <person name="Zech H."/>
            <person name="Simon M."/>
        </authorList>
    </citation>
    <scope>NUCLEOTIDE SEQUENCE [LARGE SCALE GENOMIC DNA]</scope>
    <source>
        <strain evidence="12">DSM 16493 / NCIMB 14021 / DFL 12</strain>
    </source>
</reference>
<keyword evidence="6 8" id="KW-1133">Transmembrane helix</keyword>
<feature type="transmembrane region" description="Helical" evidence="8">
    <location>
        <begin position="120"/>
        <end position="139"/>
    </location>
</feature>
<dbReference type="RefSeq" id="WP_012177669.1">
    <property type="nucleotide sequence ID" value="NC_009952.1"/>
</dbReference>
<comment type="similarity">
    <text evidence="8">Belongs to the inorganic carbon transporter (TC 9.A.2) DabB family.</text>
</comment>
<protein>
    <recommendedName>
        <fullName evidence="8">Probable inorganic carbon transporter subunit DabB</fullName>
    </recommendedName>
</protein>
<keyword evidence="11" id="KW-0830">Ubiquinone</keyword>
<evidence type="ECO:0000256" key="9">
    <source>
        <dbReference type="RuleBase" id="RU000320"/>
    </source>
</evidence>
<dbReference type="Pfam" id="PF00361">
    <property type="entry name" value="Proton_antipo_M"/>
    <property type="match status" value="1"/>
</dbReference>
<feature type="transmembrane region" description="Helical" evidence="8">
    <location>
        <begin position="97"/>
        <end position="114"/>
    </location>
</feature>
<proteinExistence type="inferred from homology"/>
<feature type="transmembrane region" description="Helical" evidence="8">
    <location>
        <begin position="378"/>
        <end position="398"/>
    </location>
</feature>
<keyword evidence="7 8" id="KW-0472">Membrane</keyword>
<dbReference type="OrthoDB" id="9811798at2"/>
<evidence type="ECO:0000313" key="12">
    <source>
        <dbReference type="Proteomes" id="UP000006833"/>
    </source>
</evidence>
<keyword evidence="11" id="KW-0560">Oxidoreductase</keyword>
<feature type="transmembrane region" description="Helical" evidence="8">
    <location>
        <begin position="35"/>
        <end position="58"/>
    </location>
</feature>
<evidence type="ECO:0000256" key="3">
    <source>
        <dbReference type="ARBA" id="ARBA00022448"/>
    </source>
</evidence>
<evidence type="ECO:0000256" key="4">
    <source>
        <dbReference type="ARBA" id="ARBA00022475"/>
    </source>
</evidence>
<evidence type="ECO:0000256" key="2">
    <source>
        <dbReference type="ARBA" id="ARBA00004127"/>
    </source>
</evidence>
<feature type="transmembrane region" description="Helical" evidence="8">
    <location>
        <begin position="6"/>
        <end position="23"/>
    </location>
</feature>
<dbReference type="PANTHER" id="PTHR42829:SF1">
    <property type="entry name" value="INORGANIC CARBON TRANSPORTER SUBUNIT DABB-RELATED"/>
    <property type="match status" value="1"/>
</dbReference>
<dbReference type="InterPro" id="IPR003945">
    <property type="entry name" value="NU5C-like"/>
</dbReference>
<dbReference type="PRINTS" id="PR01434">
    <property type="entry name" value="NADHDHGNASE5"/>
</dbReference>
<dbReference type="PANTHER" id="PTHR42829">
    <property type="entry name" value="NADH-UBIQUINONE OXIDOREDUCTASE CHAIN 5"/>
    <property type="match status" value="1"/>
</dbReference>
<dbReference type="GO" id="GO:0003954">
    <property type="term" value="F:NADH dehydrogenase activity"/>
    <property type="evidence" value="ECO:0007669"/>
    <property type="project" value="TreeGrafter"/>
</dbReference>
<organism evidence="11 12">
    <name type="scientific">Dinoroseobacter shibae (strain DSM 16493 / NCIMB 14021 / DFL 12)</name>
    <dbReference type="NCBI Taxonomy" id="398580"/>
    <lineage>
        <taxon>Bacteria</taxon>
        <taxon>Pseudomonadati</taxon>
        <taxon>Pseudomonadota</taxon>
        <taxon>Alphaproteobacteria</taxon>
        <taxon>Rhodobacterales</taxon>
        <taxon>Roseobacteraceae</taxon>
        <taxon>Dinoroseobacter</taxon>
    </lineage>
</organism>
<feature type="transmembrane region" description="Helical" evidence="8">
    <location>
        <begin position="297"/>
        <end position="319"/>
    </location>
</feature>